<dbReference type="EMBL" id="MK388689">
    <property type="protein sequence ID" value="QAX92288.1"/>
    <property type="molecule type" value="Genomic_DNA"/>
</dbReference>
<sequence>MAIPKITKEPVIDFNDPHEAAHHARYSPEGVTVTVQSGDGPAVEVQGLSEDFALTPQQRMADSLGYRVNSPEHQSIQNLEARFLRPAKMNAREAAAAVIDEWVGKGKP</sequence>
<accession>A0A411AW28</accession>
<protein>
    <submittedName>
        <fullName evidence="1">Uncharacterized protein</fullName>
    </submittedName>
</protein>
<gene>
    <name evidence="1" type="ORF">LIET2_gp036</name>
</gene>
<reference evidence="1 2" key="1">
    <citation type="submission" date="2019-01" db="EMBL/GenBank/DDBJ databases">
        <title>Complete genome sequence of Pantoea phage vB_PagM_LIET2.</title>
        <authorList>
            <person name="Truncaite L."/>
            <person name="Simoliuniene M."/>
            <person name="Kazlauskas D."/>
            <person name="Meskys R."/>
            <person name="Simoliunas E."/>
        </authorList>
    </citation>
    <scope>NUCLEOTIDE SEQUENCE [LARGE SCALE GENOMIC DNA]</scope>
</reference>
<evidence type="ECO:0000313" key="1">
    <source>
        <dbReference type="EMBL" id="QAX92288.1"/>
    </source>
</evidence>
<dbReference type="Proteomes" id="UP000289486">
    <property type="component" value="Segment"/>
</dbReference>
<organism evidence="1 2">
    <name type="scientific">Pantoea phage vB_PagM_LIET2</name>
    <dbReference type="NCBI Taxonomy" id="2508071"/>
    <lineage>
        <taxon>Viruses</taxon>
        <taxon>Duplodnaviria</taxon>
        <taxon>Heunggongvirae</taxon>
        <taxon>Uroviricota</taxon>
        <taxon>Caudoviricetes</taxon>
        <taxon>Lietduovirus</taxon>
        <taxon>Lietduovirus LIET2</taxon>
    </lineage>
</organism>
<proteinExistence type="predicted"/>
<evidence type="ECO:0000313" key="2">
    <source>
        <dbReference type="Proteomes" id="UP000289486"/>
    </source>
</evidence>
<keyword evidence="2" id="KW-1185">Reference proteome</keyword>
<name>A0A411AW28_9CAUD</name>